<evidence type="ECO:0000256" key="4">
    <source>
        <dbReference type="ARBA" id="ARBA00023159"/>
    </source>
</evidence>
<dbReference type="RefSeq" id="WP_322608114.1">
    <property type="nucleotide sequence ID" value="NZ_JARVCO010000007.1"/>
</dbReference>
<dbReference type="SUPFAM" id="SSF46785">
    <property type="entry name" value="Winged helix' DNA-binding domain"/>
    <property type="match status" value="1"/>
</dbReference>
<comment type="caution">
    <text evidence="7">The sequence shown here is derived from an EMBL/GenBank/DDBJ whole genome shotgun (WGS) entry which is preliminary data.</text>
</comment>
<dbReference type="PANTHER" id="PTHR30346:SF26">
    <property type="entry name" value="HYDROGEN PEROXIDE-INDUCIBLE GENES ACTIVATOR"/>
    <property type="match status" value="1"/>
</dbReference>
<gene>
    <name evidence="7" type="ORF">P9H32_06705</name>
</gene>
<dbReference type="EMBL" id="JARVCO010000007">
    <property type="protein sequence ID" value="MDZ8118317.1"/>
    <property type="molecule type" value="Genomic_DNA"/>
</dbReference>
<dbReference type="InterPro" id="IPR005119">
    <property type="entry name" value="LysR_subst-bd"/>
</dbReference>
<evidence type="ECO:0000256" key="5">
    <source>
        <dbReference type="ARBA" id="ARBA00023163"/>
    </source>
</evidence>
<keyword evidence="8" id="KW-1185">Reference proteome</keyword>
<dbReference type="PROSITE" id="PS50931">
    <property type="entry name" value="HTH_LYSR"/>
    <property type="match status" value="1"/>
</dbReference>
<sequence length="292" mass="32860">MNLQAFKYLMALDEHGGFHKAADACHVSQPALSIQIKKFEEELGISLLERGHKEFIFTPAGLEVLERARGIMRRVGEIEELSRLWNDPYSGELSIGAFPTLAPYYFPQILDHFIDSYPELRINLIEEKTHVLIERLKAGTLDAAFLAEPVEDAALEHGTIFSEEFYVGIPPNHALSKRKTVDPAQLSAEKLLLLEEGHCLRGQALEYCSTAGMGEVLNFRASSMETLLQMVAMGRAISLIPDCVAKRNPQIHYVKLKGGGAMRTIGLYWRRSSVRKDLMRELVDDLSREYGK</sequence>
<dbReference type="PANTHER" id="PTHR30346">
    <property type="entry name" value="TRANSCRIPTIONAL DUAL REGULATOR HCAR-RELATED"/>
    <property type="match status" value="1"/>
</dbReference>
<dbReference type="InterPro" id="IPR036390">
    <property type="entry name" value="WH_DNA-bd_sf"/>
</dbReference>
<evidence type="ECO:0000256" key="3">
    <source>
        <dbReference type="ARBA" id="ARBA00023125"/>
    </source>
</evidence>
<dbReference type="Gene3D" id="3.40.190.10">
    <property type="entry name" value="Periplasmic binding protein-like II"/>
    <property type="match status" value="2"/>
</dbReference>
<dbReference type="Pfam" id="PF03466">
    <property type="entry name" value="LysR_substrate"/>
    <property type="match status" value="1"/>
</dbReference>
<evidence type="ECO:0000256" key="1">
    <source>
        <dbReference type="ARBA" id="ARBA00009437"/>
    </source>
</evidence>
<evidence type="ECO:0000313" key="7">
    <source>
        <dbReference type="EMBL" id="MDZ8118317.1"/>
    </source>
</evidence>
<comment type="similarity">
    <text evidence="1">Belongs to the LysR transcriptional regulatory family.</text>
</comment>
<dbReference type="PRINTS" id="PR00039">
    <property type="entry name" value="HTHLYSR"/>
</dbReference>
<evidence type="ECO:0000313" key="8">
    <source>
        <dbReference type="Proteomes" id="UP001290861"/>
    </source>
</evidence>
<evidence type="ECO:0000256" key="2">
    <source>
        <dbReference type="ARBA" id="ARBA00023015"/>
    </source>
</evidence>
<keyword evidence="5" id="KW-0804">Transcription</keyword>
<reference evidence="7 8" key="1">
    <citation type="journal article" date="2024" name="Appl. Environ. Microbiol.">
        <title>Pontiella agarivorans sp. nov., a novel marine anaerobic bacterium capable of degrading macroalgal polysaccharides and fixing nitrogen.</title>
        <authorList>
            <person name="Liu N."/>
            <person name="Kivenson V."/>
            <person name="Peng X."/>
            <person name="Cui Z."/>
            <person name="Lankiewicz T.S."/>
            <person name="Gosselin K.M."/>
            <person name="English C.J."/>
            <person name="Blair E.M."/>
            <person name="O'Malley M.A."/>
            <person name="Valentine D.L."/>
        </authorList>
    </citation>
    <scope>NUCLEOTIDE SEQUENCE [LARGE SCALE GENOMIC DNA]</scope>
    <source>
        <strain evidence="7 8">NLcol2</strain>
    </source>
</reference>
<dbReference type="Pfam" id="PF00126">
    <property type="entry name" value="HTH_1"/>
    <property type="match status" value="1"/>
</dbReference>
<feature type="domain" description="HTH lysR-type" evidence="6">
    <location>
        <begin position="1"/>
        <end position="58"/>
    </location>
</feature>
<dbReference type="SUPFAM" id="SSF53850">
    <property type="entry name" value="Periplasmic binding protein-like II"/>
    <property type="match status" value="1"/>
</dbReference>
<proteinExistence type="inferred from homology"/>
<protein>
    <submittedName>
        <fullName evidence="7">LysR substrate-binding domain-containing protein</fullName>
    </submittedName>
</protein>
<keyword evidence="3" id="KW-0238">DNA-binding</keyword>
<dbReference type="Gene3D" id="1.10.10.10">
    <property type="entry name" value="Winged helix-like DNA-binding domain superfamily/Winged helix DNA-binding domain"/>
    <property type="match status" value="1"/>
</dbReference>
<keyword evidence="2" id="KW-0805">Transcription regulation</keyword>
<name>A0ABU5MVT7_9BACT</name>
<dbReference type="CDD" id="cd08411">
    <property type="entry name" value="PBP2_OxyR"/>
    <property type="match status" value="1"/>
</dbReference>
<accession>A0ABU5MVT7</accession>
<organism evidence="7 8">
    <name type="scientific">Pontiella agarivorans</name>
    <dbReference type="NCBI Taxonomy" id="3038953"/>
    <lineage>
        <taxon>Bacteria</taxon>
        <taxon>Pseudomonadati</taxon>
        <taxon>Kiritimatiellota</taxon>
        <taxon>Kiritimatiellia</taxon>
        <taxon>Kiritimatiellales</taxon>
        <taxon>Pontiellaceae</taxon>
        <taxon>Pontiella</taxon>
    </lineage>
</organism>
<evidence type="ECO:0000259" key="6">
    <source>
        <dbReference type="PROSITE" id="PS50931"/>
    </source>
</evidence>
<dbReference type="InterPro" id="IPR036388">
    <property type="entry name" value="WH-like_DNA-bd_sf"/>
</dbReference>
<dbReference type="Proteomes" id="UP001290861">
    <property type="component" value="Unassembled WGS sequence"/>
</dbReference>
<keyword evidence="4" id="KW-0010">Activator</keyword>
<dbReference type="InterPro" id="IPR000847">
    <property type="entry name" value="LysR_HTH_N"/>
</dbReference>